<dbReference type="AlphaFoldDB" id="B2KBB2"/>
<dbReference type="InterPro" id="IPR012160">
    <property type="entry name" value="LtaS-like"/>
</dbReference>
<dbReference type="OrthoDB" id="9760224at2"/>
<evidence type="ECO:0000313" key="12">
    <source>
        <dbReference type="Proteomes" id="UP000001029"/>
    </source>
</evidence>
<dbReference type="InterPro" id="IPR050448">
    <property type="entry name" value="OpgB/LTA_synthase_biosynth"/>
</dbReference>
<dbReference type="SUPFAM" id="SSF53649">
    <property type="entry name" value="Alkaline phosphatase-like"/>
    <property type="match status" value="1"/>
</dbReference>
<feature type="active site" evidence="6">
    <location>
        <position position="333"/>
    </location>
</feature>
<reference evidence="11 12" key="1">
    <citation type="journal article" date="2009" name="Appl. Environ. Microbiol.">
        <title>Genomic analysis of 'Elusimicrobium minutum,' the first cultivated representative of the phylum 'Elusimicrobia' (formerly termite group 1).</title>
        <authorList>
            <person name="Herlemann D.P.R."/>
            <person name="Geissinger O."/>
            <person name="Ikeda-Ohtsubo W."/>
            <person name="Kunin V."/>
            <person name="Sun H."/>
            <person name="Lapidus A."/>
            <person name="Hugenholtz P."/>
            <person name="Brune A."/>
        </authorList>
    </citation>
    <scope>NUCLEOTIDE SEQUENCE [LARGE SCALE GENOMIC DNA]</scope>
    <source>
        <strain evidence="11 12">Pei191</strain>
    </source>
</reference>
<dbReference type="GO" id="GO:0046872">
    <property type="term" value="F:metal ion binding"/>
    <property type="evidence" value="ECO:0007669"/>
    <property type="project" value="UniProtKB-KW"/>
</dbReference>
<dbReference type="Gene3D" id="3.40.720.10">
    <property type="entry name" value="Alkaline Phosphatase, subunit A"/>
    <property type="match status" value="1"/>
</dbReference>
<keyword evidence="7" id="KW-0464">Manganese</keyword>
<protein>
    <submittedName>
        <fullName evidence="11">Alkaline phosphatase superfamily</fullName>
    </submittedName>
</protein>
<evidence type="ECO:0000256" key="5">
    <source>
        <dbReference type="ARBA" id="ARBA00023136"/>
    </source>
</evidence>
<feature type="transmembrane region" description="Helical" evidence="9">
    <location>
        <begin position="186"/>
        <end position="202"/>
    </location>
</feature>
<evidence type="ECO:0000256" key="6">
    <source>
        <dbReference type="PIRSR" id="PIRSR005091-1"/>
    </source>
</evidence>
<evidence type="ECO:0000256" key="8">
    <source>
        <dbReference type="PIRSR" id="PIRSR005091-3"/>
    </source>
</evidence>
<evidence type="ECO:0000256" key="1">
    <source>
        <dbReference type="ARBA" id="ARBA00004651"/>
    </source>
</evidence>
<dbReference type="STRING" id="445932.Emin_0377"/>
<keyword evidence="2" id="KW-1003">Cell membrane</keyword>
<sequence>MSFSQKLSRVPNWVKGYTGFFAATWLAFFLMRFVFLFVYRAAITAEVKTYLLQSFYIGAKFDARLAAFLALPLGLYLFIKSIFPKIPAVFNKIMASLYTVILTGAGLVYAGDFGHYSYLGLRVNASLFKYLENAFISFEMVWQTYPVVWASLGFILLMFLAYKYAMFFIKLGQPASNDGWKKKTSWFLILFVLTFGVCYGQINQYPLRWSNAYFSSNNFISNLTLNPVLNIYDTYRFAKEDSYNIEAVKKYYPIMAEYLGVDNPDINTLNFKREVKGKDLGRQFNIVVIFMESFAWNKSSFSNTGKFDTTPNAKALAEQSILFTQFYTPTSATARAVFAALSSIPDVSSFKTSSRNPLIVNQNLIANELEGYDKFFFIGGSASWGNIRGILSHNLDGLQLYEEEDYESKRVDVWGISDWDLFIEADKVLAKQERPFFAVIQTAGYHRPYTIPPHDEGFKLEKDISYEDLVNHSFGSIEEFNSLRFSDYALGEFFRRARKSPYYKDTVFVIFGDHGLDAPKSENMPRGYVEYNLINHHVPLIIHAPALSKGRVVNKTASQVDIMPTVAGLIGAPYETVALGRDVLDPKYKEKEGALVFGWSKYPPTISFVSGEYLYHDQTTQKGLYKFGAKDYNKDLAEENPELYKKMEDLSAGIYETSRYMLYNNPKKEKK</sequence>
<dbReference type="PIRSF" id="PIRSF005091">
    <property type="entry name" value="Mmb_sulf_HI1246"/>
    <property type="match status" value="1"/>
</dbReference>
<name>B2KBB2_ELUMP</name>
<keyword evidence="4 9" id="KW-1133">Transmembrane helix</keyword>
<dbReference type="Proteomes" id="UP000001029">
    <property type="component" value="Chromosome"/>
</dbReference>
<keyword evidence="3 9" id="KW-0812">Transmembrane</keyword>
<accession>B2KBB2</accession>
<dbReference type="RefSeq" id="WP_012414549.1">
    <property type="nucleotide sequence ID" value="NC_010644.1"/>
</dbReference>
<dbReference type="HOGENOM" id="CLU_014653_2_0_0"/>
<feature type="transmembrane region" description="Helical" evidence="9">
    <location>
        <begin position="20"/>
        <end position="43"/>
    </location>
</feature>
<feature type="domain" description="Sulfatase N-terminal" evidence="10">
    <location>
        <begin position="285"/>
        <end position="571"/>
    </location>
</feature>
<dbReference type="Pfam" id="PF00884">
    <property type="entry name" value="Sulfatase"/>
    <property type="match status" value="1"/>
</dbReference>
<keyword evidence="5 9" id="KW-0472">Membrane</keyword>
<evidence type="ECO:0000313" key="11">
    <source>
        <dbReference type="EMBL" id="ACC97934.1"/>
    </source>
</evidence>
<dbReference type="InterPro" id="IPR017850">
    <property type="entry name" value="Alkaline_phosphatase_core_sf"/>
</dbReference>
<feature type="binding site" evidence="7">
    <location>
        <position position="446"/>
    </location>
    <ligand>
        <name>substrate</name>
    </ligand>
</feature>
<feature type="transmembrane region" description="Helical" evidence="9">
    <location>
        <begin position="95"/>
        <end position="118"/>
    </location>
</feature>
<evidence type="ECO:0000256" key="9">
    <source>
        <dbReference type="SAM" id="Phobius"/>
    </source>
</evidence>
<feature type="transmembrane region" description="Helical" evidence="9">
    <location>
        <begin position="63"/>
        <end position="83"/>
    </location>
</feature>
<gene>
    <name evidence="11" type="ordered locus">Emin_0377</name>
</gene>
<evidence type="ECO:0000259" key="10">
    <source>
        <dbReference type="Pfam" id="PF00884"/>
    </source>
</evidence>
<evidence type="ECO:0000256" key="3">
    <source>
        <dbReference type="ARBA" id="ARBA00022692"/>
    </source>
</evidence>
<dbReference type="InterPro" id="IPR000917">
    <property type="entry name" value="Sulfatase_N"/>
</dbReference>
<dbReference type="PANTHER" id="PTHR47371:SF3">
    <property type="entry name" value="PHOSPHOGLYCEROL TRANSFERASE I"/>
    <property type="match status" value="1"/>
</dbReference>
<comment type="subcellular location">
    <subcellularLocation>
        <location evidence="1">Cell membrane</location>
        <topology evidence="1">Multi-pass membrane protein</topology>
    </subcellularLocation>
</comment>
<keyword evidence="7" id="KW-0479">Metal-binding</keyword>
<evidence type="ECO:0000256" key="7">
    <source>
        <dbReference type="PIRSR" id="PIRSR005091-2"/>
    </source>
</evidence>
<dbReference type="PANTHER" id="PTHR47371">
    <property type="entry name" value="LIPOTEICHOIC ACID SYNTHASE"/>
    <property type="match status" value="1"/>
</dbReference>
<proteinExistence type="predicted"/>
<feature type="binding site" evidence="8">
    <location>
        <position position="513"/>
    </location>
    <ligand>
        <name>Mn(2+)</name>
        <dbReference type="ChEBI" id="CHEBI:29035"/>
    </ligand>
</feature>
<dbReference type="KEGG" id="emi:Emin_0377"/>
<organism evidence="11 12">
    <name type="scientific">Elusimicrobium minutum (strain Pei191)</name>
    <dbReference type="NCBI Taxonomy" id="445932"/>
    <lineage>
        <taxon>Bacteria</taxon>
        <taxon>Pseudomonadati</taxon>
        <taxon>Elusimicrobiota</taxon>
        <taxon>Elusimicrobia</taxon>
        <taxon>Elusimicrobiales</taxon>
        <taxon>Elusimicrobiaceae</taxon>
        <taxon>Elusimicrobium</taxon>
    </lineage>
</organism>
<dbReference type="GO" id="GO:0005886">
    <property type="term" value="C:plasma membrane"/>
    <property type="evidence" value="ECO:0007669"/>
    <property type="project" value="UniProtKB-SubCell"/>
</dbReference>
<feature type="binding site" evidence="8">
    <location>
        <position position="514"/>
    </location>
    <ligand>
        <name>Mn(2+)</name>
        <dbReference type="ChEBI" id="CHEBI:29035"/>
    </ligand>
</feature>
<feature type="binding site" evidence="8">
    <location>
        <position position="333"/>
    </location>
    <ligand>
        <name>Mn(2+)</name>
        <dbReference type="ChEBI" id="CHEBI:29035"/>
    </ligand>
</feature>
<dbReference type="EMBL" id="CP001055">
    <property type="protein sequence ID" value="ACC97934.1"/>
    <property type="molecule type" value="Genomic_DNA"/>
</dbReference>
<evidence type="ECO:0000256" key="4">
    <source>
        <dbReference type="ARBA" id="ARBA00022989"/>
    </source>
</evidence>
<feature type="binding site" evidence="8">
    <location>
        <position position="292"/>
    </location>
    <ligand>
        <name>Mn(2+)</name>
        <dbReference type="ChEBI" id="CHEBI:29035"/>
    </ligand>
</feature>
<dbReference type="CDD" id="cd16015">
    <property type="entry name" value="LTA_synthase"/>
    <property type="match status" value="1"/>
</dbReference>
<feature type="transmembrane region" description="Helical" evidence="9">
    <location>
        <begin position="147"/>
        <end position="165"/>
    </location>
</feature>
<keyword evidence="12" id="KW-1185">Reference proteome</keyword>
<evidence type="ECO:0000256" key="2">
    <source>
        <dbReference type="ARBA" id="ARBA00022475"/>
    </source>
</evidence>